<accession>A0AAP0JDY0</accession>
<dbReference type="PANTHER" id="PTHR12956:SF61">
    <property type="entry name" value="TRNA (MET) CYTIDINE ACETYLTRANSFERASE-RELATED"/>
    <property type="match status" value="1"/>
</dbReference>
<evidence type="ECO:0000259" key="2">
    <source>
        <dbReference type="Pfam" id="PF04765"/>
    </source>
</evidence>
<evidence type="ECO:0000313" key="4">
    <source>
        <dbReference type="Proteomes" id="UP001419268"/>
    </source>
</evidence>
<name>A0AAP0JDY0_9MAGN</name>
<evidence type="ECO:0000313" key="3">
    <source>
        <dbReference type="EMBL" id="KAK9131795.1"/>
    </source>
</evidence>
<dbReference type="PANTHER" id="PTHR12956">
    <property type="entry name" value="ALKALINE CERAMIDASE-RELATED"/>
    <property type="match status" value="1"/>
</dbReference>
<feature type="compositionally biased region" description="Basic residues" evidence="1">
    <location>
        <begin position="587"/>
        <end position="609"/>
    </location>
</feature>
<dbReference type="InterPro" id="IPR048354">
    <property type="entry name" value="TOD1_MUCI70_glycTrfase_dom"/>
</dbReference>
<sequence>MSGGGGSLGQRTGSYGSLLQQQLESSFVFPIHTTATTTTTATPPLRKPYSKMVAAGAREKERLLSRICKLLCRRRVGMLLLVSVSVVVFMSVLSAVSKEDEAREVSIVDSHHRSTKHIEDNVLDENISISYPESSVIIERFDKKDEFEDRKEDNSSNFVTLKSENNALPLLPVVVKGALAPRHPCERFALPPPPADKKRTGPRPCPVCYLPVEQAIASMPSAPSISPLIRNLTYVYEENSVRTDAFGGSEFGGYPTLKQRNDSYDIKETMNVHCGFVKGAKPGRQTGFDIGDADLSEMEQCYGIVVASAIFGNYDIIQQPKNISEYAKQNVCFYMFVDEETEAYFKNSSVLDEKMKVGLWRVVVVHNLPYTDARRNGKVPKLLLHRIFPNARYSIWIDGKLELVVDPYRILERFLWRNGATFAISRHYRRFDVFQEAEANKAAGKYENASIDFQVDFYKMEGLTPYSEAKLPITSDVPEGCVIIREHIPITNLFTCLWFNEVDRFTSRDQLSFAMVRDKIMSKVSWSVNMFLDCERRNFVVQAYHRDLLEHMAPPISAAILEQPASVDELPVKSSADPITDQSARTPGRKIPTKRGRERRSGSRRHRKTSAGAPSASYMVASCDPPNDSRPMHMPVK</sequence>
<reference evidence="3 4" key="1">
    <citation type="submission" date="2024-01" db="EMBL/GenBank/DDBJ databases">
        <title>Genome assemblies of Stephania.</title>
        <authorList>
            <person name="Yang L."/>
        </authorList>
    </citation>
    <scope>NUCLEOTIDE SEQUENCE [LARGE SCALE GENOMIC DNA]</scope>
    <source>
        <strain evidence="3">JXDWG</strain>
        <tissue evidence="3">Leaf</tissue>
    </source>
</reference>
<feature type="domain" description="TOD1/MUCI70 glycosyltransferase-like" evidence="2">
    <location>
        <begin position="232"/>
        <end position="545"/>
    </location>
</feature>
<dbReference type="AlphaFoldDB" id="A0AAP0JDY0"/>
<dbReference type="Proteomes" id="UP001419268">
    <property type="component" value="Unassembled WGS sequence"/>
</dbReference>
<organism evidence="3 4">
    <name type="scientific">Stephania cephalantha</name>
    <dbReference type="NCBI Taxonomy" id="152367"/>
    <lineage>
        <taxon>Eukaryota</taxon>
        <taxon>Viridiplantae</taxon>
        <taxon>Streptophyta</taxon>
        <taxon>Embryophyta</taxon>
        <taxon>Tracheophyta</taxon>
        <taxon>Spermatophyta</taxon>
        <taxon>Magnoliopsida</taxon>
        <taxon>Ranunculales</taxon>
        <taxon>Menispermaceae</taxon>
        <taxon>Menispermoideae</taxon>
        <taxon>Cissampelideae</taxon>
        <taxon>Stephania</taxon>
    </lineage>
</organism>
<keyword evidence="4" id="KW-1185">Reference proteome</keyword>
<evidence type="ECO:0000256" key="1">
    <source>
        <dbReference type="SAM" id="MobiDB-lite"/>
    </source>
</evidence>
<proteinExistence type="predicted"/>
<dbReference type="InterPro" id="IPR006852">
    <property type="entry name" value="TOD1_MUCI70"/>
</dbReference>
<dbReference type="EMBL" id="JBBNAG010000005">
    <property type="protein sequence ID" value="KAK9131795.1"/>
    <property type="molecule type" value="Genomic_DNA"/>
</dbReference>
<comment type="caution">
    <text evidence="3">The sequence shown here is derived from an EMBL/GenBank/DDBJ whole genome shotgun (WGS) entry which is preliminary data.</text>
</comment>
<protein>
    <recommendedName>
        <fullName evidence="2">TOD1/MUCI70 glycosyltransferase-like domain-containing protein</fullName>
    </recommendedName>
</protein>
<gene>
    <name evidence="3" type="ORF">Scep_011323</name>
</gene>
<feature type="region of interest" description="Disordered" evidence="1">
    <location>
        <begin position="573"/>
        <end position="637"/>
    </location>
</feature>
<dbReference type="Pfam" id="PF04765">
    <property type="entry name" value="TOD1_MUCI70"/>
    <property type="match status" value="1"/>
</dbReference>